<name>A0A5B8XEH9_9RICK</name>
<evidence type="ECO:0000313" key="13">
    <source>
        <dbReference type="EMBL" id="QED23722.1"/>
    </source>
</evidence>
<evidence type="ECO:0000256" key="8">
    <source>
        <dbReference type="ARBA" id="ARBA00022801"/>
    </source>
</evidence>
<dbReference type="SMART" id="SM00987">
    <property type="entry name" value="UreE_C"/>
    <property type="match status" value="1"/>
</dbReference>
<dbReference type="PANTHER" id="PTHR33693">
    <property type="entry name" value="TYPE-5 URACIL-DNA GLYCOSYLASE"/>
    <property type="match status" value="1"/>
</dbReference>
<evidence type="ECO:0000313" key="14">
    <source>
        <dbReference type="Proteomes" id="UP000321934"/>
    </source>
</evidence>
<dbReference type="AlphaFoldDB" id="A0A5B8XEH9"/>
<dbReference type="GO" id="GO:0046872">
    <property type="term" value="F:metal ion binding"/>
    <property type="evidence" value="ECO:0007669"/>
    <property type="project" value="UniProtKB-KW"/>
</dbReference>
<keyword evidence="8" id="KW-0378">Hydrolase</keyword>
<dbReference type="EMBL" id="CP029077">
    <property type="protein sequence ID" value="QED23722.1"/>
    <property type="molecule type" value="Genomic_DNA"/>
</dbReference>
<proteinExistence type="inferred from homology"/>
<dbReference type="OrthoDB" id="5290748at2"/>
<keyword evidence="14" id="KW-1185">Reference proteome</keyword>
<accession>A0A5B8XEH9</accession>
<comment type="catalytic activity">
    <reaction evidence="1">
        <text>Hydrolyzes single-stranded DNA or mismatched double-stranded DNA and polynucleotides, releasing free uracil.</text>
        <dbReference type="EC" id="3.2.2.27"/>
    </reaction>
</comment>
<dbReference type="GO" id="GO:0004844">
    <property type="term" value="F:uracil DNA N-glycosylase activity"/>
    <property type="evidence" value="ECO:0007669"/>
    <property type="project" value="UniProtKB-EC"/>
</dbReference>
<sequence>MSQNKDNIYDILHTLHDLKLSFLSSGLAFKKEGDAYCIARSVGQVDVSSRQKAESVVDVVKEDVVIREIKKDVSVDIVKDLNEREAKIRGIASKLNSIDEIKDYLTNEASFCEIKKLAKNTVVCDGRSDAKIVLIGEAPGEDEDINGIPFCGRSGRLLNNVLKSIGLDRDVNLYITNTVFWRPPANRKPTDEEITLCRPFLFRLIELIKPEFLILCGGTAISCIAGHDGKISDLHGRVFDAKIGDMSIKASAIYHPSYLLRSPSFKKNAWIDMMSISKHIGHLL</sequence>
<evidence type="ECO:0000256" key="9">
    <source>
        <dbReference type="ARBA" id="ARBA00023004"/>
    </source>
</evidence>
<dbReference type="Pfam" id="PF03167">
    <property type="entry name" value="UDG"/>
    <property type="match status" value="1"/>
</dbReference>
<evidence type="ECO:0000256" key="5">
    <source>
        <dbReference type="ARBA" id="ARBA00022485"/>
    </source>
</evidence>
<dbReference type="SUPFAM" id="SSF52141">
    <property type="entry name" value="Uracil-DNA glycosylase-like"/>
    <property type="match status" value="1"/>
</dbReference>
<dbReference type="Proteomes" id="UP000321934">
    <property type="component" value="Chromosome"/>
</dbReference>
<dbReference type="Gene3D" id="3.40.470.10">
    <property type="entry name" value="Uracil-DNA glycosylase-like domain"/>
    <property type="match status" value="1"/>
</dbReference>
<evidence type="ECO:0000256" key="6">
    <source>
        <dbReference type="ARBA" id="ARBA00022723"/>
    </source>
</evidence>
<dbReference type="GO" id="GO:0006281">
    <property type="term" value="P:DNA repair"/>
    <property type="evidence" value="ECO:0007669"/>
    <property type="project" value="UniProtKB-KW"/>
</dbReference>
<evidence type="ECO:0000256" key="10">
    <source>
        <dbReference type="ARBA" id="ARBA00023014"/>
    </source>
</evidence>
<dbReference type="GO" id="GO:0051539">
    <property type="term" value="F:4 iron, 4 sulfur cluster binding"/>
    <property type="evidence" value="ECO:0007669"/>
    <property type="project" value="UniProtKB-KW"/>
</dbReference>
<evidence type="ECO:0000256" key="2">
    <source>
        <dbReference type="ARBA" id="ARBA00006521"/>
    </source>
</evidence>
<dbReference type="RefSeq" id="WP_146821028.1">
    <property type="nucleotide sequence ID" value="NZ_CP029077.1"/>
</dbReference>
<evidence type="ECO:0000259" key="12">
    <source>
        <dbReference type="SMART" id="SM00986"/>
    </source>
</evidence>
<dbReference type="EC" id="3.2.2.27" evidence="3"/>
<keyword evidence="10" id="KW-0411">Iron-sulfur</keyword>
<keyword evidence="9" id="KW-0408">Iron</keyword>
<reference evidence="13 14" key="1">
    <citation type="journal article" date="2019" name="ISME J.">
        <title>Deianiraea, an extracellular bacterium associated with the ciliate Paramecium, suggests an alternative scenario for the evolution of Rickettsiales.</title>
        <authorList>
            <person name="Castelli M."/>
            <person name="Sabaneyeva E."/>
            <person name="Lanzoni O."/>
            <person name="Lebedeva N."/>
            <person name="Floriano A.M."/>
            <person name="Gaiarsa S."/>
            <person name="Benken K."/>
            <person name="Modeo L."/>
            <person name="Bandi C."/>
            <person name="Potekhin A."/>
            <person name="Sassera D."/>
            <person name="Petroni G."/>
        </authorList>
    </citation>
    <scope>NUCLEOTIDE SEQUENCE [LARGE SCALE GENOMIC DNA]</scope>
    <source>
        <strain evidence="13">CyL4-1</strain>
    </source>
</reference>
<dbReference type="SMART" id="SM00986">
    <property type="entry name" value="UDG"/>
    <property type="match status" value="1"/>
</dbReference>
<dbReference type="NCBIfam" id="TIGR00758">
    <property type="entry name" value="UDG_fam4"/>
    <property type="match status" value="1"/>
</dbReference>
<feature type="domain" description="Uracil-DNA glycosylase-like" evidence="12">
    <location>
        <begin position="123"/>
        <end position="274"/>
    </location>
</feature>
<keyword evidence="6" id="KW-0479">Metal-binding</keyword>
<dbReference type="CDD" id="cd10030">
    <property type="entry name" value="UDG-F4_TTUDGA_SPO1dp_like"/>
    <property type="match status" value="1"/>
</dbReference>
<keyword evidence="11" id="KW-0234">DNA repair</keyword>
<dbReference type="InterPro" id="IPR005273">
    <property type="entry name" value="Ura-DNA_glyco_family4"/>
</dbReference>
<organism evidence="13 14">
    <name type="scientific">Candidatus Deianiraea vastatrix</name>
    <dbReference type="NCBI Taxonomy" id="2163644"/>
    <lineage>
        <taxon>Bacteria</taxon>
        <taxon>Pseudomonadati</taxon>
        <taxon>Pseudomonadota</taxon>
        <taxon>Alphaproteobacteria</taxon>
        <taxon>Rickettsiales</taxon>
        <taxon>Candidatus Deianiraeaceae</taxon>
        <taxon>Candidatus Deianiraea</taxon>
    </lineage>
</organism>
<evidence type="ECO:0000256" key="4">
    <source>
        <dbReference type="ARBA" id="ARBA00019403"/>
    </source>
</evidence>
<evidence type="ECO:0000256" key="1">
    <source>
        <dbReference type="ARBA" id="ARBA00001400"/>
    </source>
</evidence>
<keyword evidence="5" id="KW-0004">4Fe-4S</keyword>
<dbReference type="InterPro" id="IPR005122">
    <property type="entry name" value="Uracil-DNA_glycosylase-like"/>
</dbReference>
<comment type="similarity">
    <text evidence="2">Belongs to the uracil-DNA glycosylase (UDG) superfamily. Type 4 (UDGa) family.</text>
</comment>
<protein>
    <recommendedName>
        <fullName evidence="4">Type-4 uracil-DNA glycosylase</fullName>
        <ecNumber evidence="3">3.2.2.27</ecNumber>
    </recommendedName>
</protein>
<evidence type="ECO:0000256" key="3">
    <source>
        <dbReference type="ARBA" id="ARBA00012030"/>
    </source>
</evidence>
<evidence type="ECO:0000256" key="7">
    <source>
        <dbReference type="ARBA" id="ARBA00022763"/>
    </source>
</evidence>
<keyword evidence="7" id="KW-0227">DNA damage</keyword>
<evidence type="ECO:0000256" key="11">
    <source>
        <dbReference type="ARBA" id="ARBA00023204"/>
    </source>
</evidence>
<dbReference type="InterPro" id="IPR036895">
    <property type="entry name" value="Uracil-DNA_glycosylase-like_sf"/>
</dbReference>
<gene>
    <name evidence="13" type="ORF">Deia_00935</name>
</gene>
<dbReference type="PANTHER" id="PTHR33693:SF1">
    <property type="entry name" value="TYPE-4 URACIL-DNA GLYCOSYLASE"/>
    <property type="match status" value="1"/>
</dbReference>
<dbReference type="InterPro" id="IPR051536">
    <property type="entry name" value="UDG_Type-4/5"/>
</dbReference>